<gene>
    <name evidence="1" type="ORF">J2Z65_006212</name>
</gene>
<dbReference type="EMBL" id="JAGGKV010000027">
    <property type="protein sequence ID" value="MBP1966951.1"/>
    <property type="molecule type" value="Genomic_DNA"/>
</dbReference>
<keyword evidence="2" id="KW-1185">Reference proteome</keyword>
<sequence>MGKSEHLRQEINLLRVTKPMSYLLKELMLQSVTVQTSAGLVSGELMIVGSDFILVKEVSGEGVMIPMTSIEVIY</sequence>
<dbReference type="RefSeq" id="WP_167068009.1">
    <property type="nucleotide sequence ID" value="NZ_JAAOZR010000094.1"/>
</dbReference>
<evidence type="ECO:0008006" key="3">
    <source>
        <dbReference type="Google" id="ProtNLM"/>
    </source>
</evidence>
<reference evidence="1 2" key="1">
    <citation type="submission" date="2021-03" db="EMBL/GenBank/DDBJ databases">
        <title>Genomic Encyclopedia of Type Strains, Phase IV (KMG-IV): sequencing the most valuable type-strain genomes for metagenomic binning, comparative biology and taxonomic classification.</title>
        <authorList>
            <person name="Goeker M."/>
        </authorList>
    </citation>
    <scope>NUCLEOTIDE SEQUENCE [LARGE SCALE GENOMIC DNA]</scope>
    <source>
        <strain evidence="1 2">DSM 24950</strain>
    </source>
</reference>
<organism evidence="1 2">
    <name type="scientific">Paenibacillus aceris</name>
    <dbReference type="NCBI Taxonomy" id="869555"/>
    <lineage>
        <taxon>Bacteria</taxon>
        <taxon>Bacillati</taxon>
        <taxon>Bacillota</taxon>
        <taxon>Bacilli</taxon>
        <taxon>Bacillales</taxon>
        <taxon>Paenibacillaceae</taxon>
        <taxon>Paenibacillus</taxon>
    </lineage>
</organism>
<protein>
    <recommendedName>
        <fullName evidence="3">DUF2642 domain-containing protein</fullName>
    </recommendedName>
</protein>
<proteinExistence type="predicted"/>
<comment type="caution">
    <text evidence="1">The sequence shown here is derived from an EMBL/GenBank/DDBJ whole genome shotgun (WGS) entry which is preliminary data.</text>
</comment>
<dbReference type="Proteomes" id="UP001519344">
    <property type="component" value="Unassembled WGS sequence"/>
</dbReference>
<accession>A0ABS4I9A5</accession>
<evidence type="ECO:0000313" key="1">
    <source>
        <dbReference type="EMBL" id="MBP1966951.1"/>
    </source>
</evidence>
<name>A0ABS4I9A5_9BACL</name>
<evidence type="ECO:0000313" key="2">
    <source>
        <dbReference type="Proteomes" id="UP001519344"/>
    </source>
</evidence>